<sequence>MPTVPVISFCAVAQIGFWKSALDGVKETYPTLRNDAPHRSPTYLPPPLPVREKMRDIYRFQYAVDQSIIFLRDNATNIEEVMVLRVIEWLARIQRDDTGRIQRLIWTLDPERFFREIRDGHVHLADGHAVLGPAPSATAGATAGSNSGSNAGDAVGGN</sequence>
<keyword evidence="3" id="KW-1185">Reference proteome</keyword>
<dbReference type="EMBL" id="JAHBCI010000002">
    <property type="protein sequence ID" value="KAG9506374.1"/>
    <property type="molecule type" value="Genomic_DNA"/>
</dbReference>
<name>A0A9P8IUK3_9HYPO</name>
<feature type="region of interest" description="Disordered" evidence="1">
    <location>
        <begin position="136"/>
        <end position="158"/>
    </location>
</feature>
<dbReference type="AlphaFoldDB" id="A0A9P8IUK3"/>
<dbReference type="KEGG" id="fmu:J7337_003357"/>
<dbReference type="RefSeq" id="XP_044685373.1">
    <property type="nucleotide sequence ID" value="XM_044821073.1"/>
</dbReference>
<dbReference type="GeneID" id="68311214"/>
<organism evidence="2 3">
    <name type="scientific">Fusarium musae</name>
    <dbReference type="NCBI Taxonomy" id="1042133"/>
    <lineage>
        <taxon>Eukaryota</taxon>
        <taxon>Fungi</taxon>
        <taxon>Dikarya</taxon>
        <taxon>Ascomycota</taxon>
        <taxon>Pezizomycotina</taxon>
        <taxon>Sordariomycetes</taxon>
        <taxon>Hypocreomycetidae</taxon>
        <taxon>Hypocreales</taxon>
        <taxon>Nectriaceae</taxon>
        <taxon>Fusarium</taxon>
    </lineage>
</organism>
<accession>A0A9P8IUK3</accession>
<gene>
    <name evidence="2" type="ORF">J7337_003357</name>
</gene>
<proteinExistence type="predicted"/>
<reference evidence="2" key="1">
    <citation type="journal article" date="2021" name="Mol. Plant Microbe Interact.">
        <title>Telomere to telomere genome assembly of Fusarium musae F31, causal agent of crown rot disease of banana.</title>
        <authorList>
            <person name="Degradi L."/>
            <person name="Tava V."/>
            <person name="Kunova A."/>
            <person name="Cortesi P."/>
            <person name="Saracchi M."/>
            <person name="Pasquali M."/>
        </authorList>
    </citation>
    <scope>NUCLEOTIDE SEQUENCE</scope>
    <source>
        <strain evidence="2">F31</strain>
    </source>
</reference>
<evidence type="ECO:0000313" key="3">
    <source>
        <dbReference type="Proteomes" id="UP000827133"/>
    </source>
</evidence>
<comment type="caution">
    <text evidence="2">The sequence shown here is derived from an EMBL/GenBank/DDBJ whole genome shotgun (WGS) entry which is preliminary data.</text>
</comment>
<evidence type="ECO:0000313" key="2">
    <source>
        <dbReference type="EMBL" id="KAG9506374.1"/>
    </source>
</evidence>
<dbReference type="Proteomes" id="UP000827133">
    <property type="component" value="Unassembled WGS sequence"/>
</dbReference>
<protein>
    <submittedName>
        <fullName evidence="2">Uncharacterized protein</fullName>
    </submittedName>
</protein>
<evidence type="ECO:0000256" key="1">
    <source>
        <dbReference type="SAM" id="MobiDB-lite"/>
    </source>
</evidence>